<protein>
    <submittedName>
        <fullName evidence="2">Uncharacterized protein</fullName>
    </submittedName>
</protein>
<feature type="signal peptide" evidence="1">
    <location>
        <begin position="1"/>
        <end position="22"/>
    </location>
</feature>
<feature type="chain" id="PRO_5036483647" evidence="1">
    <location>
        <begin position="23"/>
        <end position="454"/>
    </location>
</feature>
<evidence type="ECO:0000313" key="3">
    <source>
        <dbReference type="Proteomes" id="UP000886595"/>
    </source>
</evidence>
<dbReference type="Pfam" id="PF02450">
    <property type="entry name" value="LCAT"/>
    <property type="match status" value="1"/>
</dbReference>
<organism evidence="2 3">
    <name type="scientific">Brassica carinata</name>
    <name type="common">Ethiopian mustard</name>
    <name type="synonym">Abyssinian cabbage</name>
    <dbReference type="NCBI Taxonomy" id="52824"/>
    <lineage>
        <taxon>Eukaryota</taxon>
        <taxon>Viridiplantae</taxon>
        <taxon>Streptophyta</taxon>
        <taxon>Embryophyta</taxon>
        <taxon>Tracheophyta</taxon>
        <taxon>Spermatophyta</taxon>
        <taxon>Magnoliopsida</taxon>
        <taxon>eudicotyledons</taxon>
        <taxon>Gunneridae</taxon>
        <taxon>Pentapetalae</taxon>
        <taxon>rosids</taxon>
        <taxon>malvids</taxon>
        <taxon>Brassicales</taxon>
        <taxon>Brassicaceae</taxon>
        <taxon>Brassiceae</taxon>
        <taxon>Brassica</taxon>
    </lineage>
</organism>
<keyword evidence="1" id="KW-0732">Signal</keyword>
<dbReference type="InterPro" id="IPR003386">
    <property type="entry name" value="LACT/PDAT_acylTrfase"/>
</dbReference>
<reference evidence="2 3" key="1">
    <citation type="submission" date="2020-02" db="EMBL/GenBank/DDBJ databases">
        <authorList>
            <person name="Ma Q."/>
            <person name="Huang Y."/>
            <person name="Song X."/>
            <person name="Pei D."/>
        </authorList>
    </citation>
    <scope>NUCLEOTIDE SEQUENCE [LARGE SCALE GENOMIC DNA]</scope>
    <source>
        <strain evidence="2">Sxm20200214</strain>
        <tissue evidence="2">Leaf</tissue>
    </source>
</reference>
<dbReference type="EMBL" id="JAAMPC010000003">
    <property type="protein sequence ID" value="KAG2320767.1"/>
    <property type="molecule type" value="Genomic_DNA"/>
</dbReference>
<keyword evidence="3" id="KW-1185">Reference proteome</keyword>
<dbReference type="GO" id="GO:0008374">
    <property type="term" value="F:O-acyltransferase activity"/>
    <property type="evidence" value="ECO:0007669"/>
    <property type="project" value="InterPro"/>
</dbReference>
<dbReference type="OrthoDB" id="190846at2759"/>
<proteinExistence type="predicted"/>
<evidence type="ECO:0000313" key="2">
    <source>
        <dbReference type="EMBL" id="KAG2320767.1"/>
    </source>
</evidence>
<accession>A0A8X8B3Z6</accession>
<gene>
    <name evidence="2" type="ORF">Bca52824_013980</name>
</gene>
<dbReference type="Gene3D" id="3.40.50.1820">
    <property type="entry name" value="alpha/beta hydrolase"/>
    <property type="match status" value="1"/>
</dbReference>
<dbReference type="InterPro" id="IPR029058">
    <property type="entry name" value="AB_hydrolase_fold"/>
</dbReference>
<dbReference type="Proteomes" id="UP000886595">
    <property type="component" value="Unassembled WGS sequence"/>
</dbReference>
<comment type="caution">
    <text evidence="2">The sequence shown here is derived from an EMBL/GenBank/DDBJ whole genome shotgun (WGS) entry which is preliminary data.</text>
</comment>
<dbReference type="SUPFAM" id="SSF53474">
    <property type="entry name" value="alpha/beta-Hydrolases"/>
    <property type="match status" value="1"/>
</dbReference>
<sequence>MNKPSSLHLVAVIAMLITATTTLMCQATGNNVHPLILIPGNGGNQLEARLDRDYKPSSIWCSSWLYPARKKSDGWFRLWFDAAVLFSPFTKCFNERMMLYYDADLDDYQNAPGVQTRVSHFGSTKSLLYLDPRLRDATSYMSHLVRALEKGCGYVNDQTILGAPYDFRYGLAGSGHSTRVASRYLQDLKQLVEKTSSENDGKPVILLSHSLGGLFVLHFLNRSSPSWRRKYIKHFVALAAPWGGTVEQMRTFASGNTLGVPFVNPLLVRPQQRRSESNQWLLPHTKVFHDRTKPLVVTPRVNYTAYEMDGFLADIGFSQGVVPYKTRVLPLTEEMVTPGVPVTCIYGKGVDTPEVLVYGEGGFDEQPKIKYGDGDGTVNLASLAALELVHEVEGLKTVEIGGVSHTSILKDEIALKEIVKQIKIINSGLAKSEQGESIRQVEKQVHYQCKYVHR</sequence>
<evidence type="ECO:0000256" key="1">
    <source>
        <dbReference type="SAM" id="SignalP"/>
    </source>
</evidence>
<dbReference type="GO" id="GO:0006629">
    <property type="term" value="P:lipid metabolic process"/>
    <property type="evidence" value="ECO:0007669"/>
    <property type="project" value="InterPro"/>
</dbReference>
<dbReference type="AlphaFoldDB" id="A0A8X8B3Z6"/>
<name>A0A8X8B3Z6_BRACI</name>
<dbReference type="PANTHER" id="PTHR11440">
    <property type="entry name" value="LECITHIN-CHOLESTEROL ACYLTRANSFERASE-RELATED"/>
    <property type="match status" value="1"/>
</dbReference>